<dbReference type="PANTHER" id="PTHR42765:SF1">
    <property type="entry name" value="ISOLEUCINE--TRNA LIGASE, MITOCHONDRIAL"/>
    <property type="match status" value="1"/>
</dbReference>
<evidence type="ECO:0000259" key="7">
    <source>
        <dbReference type="Pfam" id="PF08264"/>
    </source>
</evidence>
<dbReference type="SUPFAM" id="SSF47323">
    <property type="entry name" value="Anticodon-binding domain of a subclass of class I aminoacyl-tRNA synthetases"/>
    <property type="match status" value="1"/>
</dbReference>
<proteinExistence type="predicted"/>
<evidence type="ECO:0000313" key="9">
    <source>
        <dbReference type="Proteomes" id="UP000189580"/>
    </source>
</evidence>
<dbReference type="Gene3D" id="1.10.730.20">
    <property type="match status" value="1"/>
</dbReference>
<accession>A0A161HF62</accession>
<dbReference type="InterPro" id="IPR014729">
    <property type="entry name" value="Rossmann-like_a/b/a_fold"/>
</dbReference>
<dbReference type="GO" id="GO:0006428">
    <property type="term" value="P:isoleucyl-tRNA aminoacylation"/>
    <property type="evidence" value="ECO:0007669"/>
    <property type="project" value="TreeGrafter"/>
</dbReference>
<reference evidence="8 9" key="1">
    <citation type="submission" date="2016-02" db="EMBL/GenBank/DDBJ databases">
        <title>Complete genome sequence and transcriptome regulation of the pentose utilising yeast Sugiyamaella lignohabitans.</title>
        <authorList>
            <person name="Bellasio M."/>
            <person name="Peymann A."/>
            <person name="Valli M."/>
            <person name="Sipitzky M."/>
            <person name="Graf A."/>
            <person name="Sauer M."/>
            <person name="Marx H."/>
            <person name="Mattanovich D."/>
        </authorList>
    </citation>
    <scope>NUCLEOTIDE SEQUENCE [LARGE SCALE GENOMIC DNA]</scope>
    <source>
        <strain evidence="8 9">CBS 10342</strain>
    </source>
</reference>
<protein>
    <submittedName>
        <fullName evidence="8">Isoleucine--tRNA ligase ISM1</fullName>
    </submittedName>
</protein>
<dbReference type="Gene3D" id="3.40.50.620">
    <property type="entry name" value="HUPs"/>
    <property type="match status" value="1"/>
</dbReference>
<dbReference type="GO" id="GO:0004822">
    <property type="term" value="F:isoleucine-tRNA ligase activity"/>
    <property type="evidence" value="ECO:0007669"/>
    <property type="project" value="TreeGrafter"/>
</dbReference>
<keyword evidence="4" id="KW-0648">Protein biosynthesis</keyword>
<dbReference type="SUPFAM" id="SSF52374">
    <property type="entry name" value="Nucleotidylyl transferase"/>
    <property type="match status" value="1"/>
</dbReference>
<evidence type="ECO:0000256" key="1">
    <source>
        <dbReference type="ARBA" id="ARBA00022598"/>
    </source>
</evidence>
<dbReference type="GeneID" id="30037257"/>
<keyword evidence="2" id="KW-0547">Nucleotide-binding</keyword>
<dbReference type="PANTHER" id="PTHR42765">
    <property type="entry name" value="SOLEUCYL-TRNA SYNTHETASE"/>
    <property type="match status" value="1"/>
</dbReference>
<dbReference type="InterPro" id="IPR033708">
    <property type="entry name" value="Anticodon_Ile_BEm"/>
</dbReference>
<feature type="domain" description="Methionyl/Valyl/Leucyl/Isoleucyl-tRNA synthetase anticodon-binding" evidence="7">
    <location>
        <begin position="147"/>
        <end position="300"/>
    </location>
</feature>
<dbReference type="InterPro" id="IPR002300">
    <property type="entry name" value="aa-tRNA-synth_Ia"/>
</dbReference>
<dbReference type="KEGG" id="slb:AWJ20_5057"/>
<dbReference type="InterPro" id="IPR050081">
    <property type="entry name" value="Ile-tRNA_ligase"/>
</dbReference>
<dbReference type="InterPro" id="IPR009080">
    <property type="entry name" value="tRNAsynth_Ia_anticodon-bd"/>
</dbReference>
<sequence>MLAERDNESPADYYLEGSDQHRGWFQSSLLTKIAVSKKYPAVAPFKTVITHGFVLDAKGQKMSKSLKNVVTPDELINGRSKKDRLGIDGMRLWISQSDYTSDISLSPVIINQVGSLLKKLRVSYKFLLGNLESVLHEPSYEQLRAVDKKVLSGLYQLSKDISQDYESLAFNRVVKRIQGHLSVDLSAFYFDIVKDRLYADAKDSVERRSIQYVLAQVLKVYVTCLSPITPLLSQEVWESSPDYIRQGHDSPFKAGWFNVPEEWHNADLEADFETLMKLRGLVNNVMEEGRGDKNVRSSLGSSVFLTVDDSSSLYEKLQEYRPFLEELFITSSVQLNSPIPDNLEWSYQSTATIADSDITVTVGPPALHKCPRCWQFTSEHESELCHRCEDVLHPTGH</sequence>
<dbReference type="Pfam" id="PF00133">
    <property type="entry name" value="tRNA-synt_1"/>
    <property type="match status" value="1"/>
</dbReference>
<keyword evidence="3" id="KW-0067">ATP-binding</keyword>
<keyword evidence="9" id="KW-1185">Reference proteome</keyword>
<dbReference type="OrthoDB" id="10264412at2759"/>
<dbReference type="Proteomes" id="UP000189580">
    <property type="component" value="Chromosome d"/>
</dbReference>
<evidence type="ECO:0000256" key="3">
    <source>
        <dbReference type="ARBA" id="ARBA00022840"/>
    </source>
</evidence>
<evidence type="ECO:0000256" key="4">
    <source>
        <dbReference type="ARBA" id="ARBA00022917"/>
    </source>
</evidence>
<dbReference type="RefSeq" id="XP_018736577.1">
    <property type="nucleotide sequence ID" value="XM_018882173.1"/>
</dbReference>
<dbReference type="EMBL" id="CP014502">
    <property type="protein sequence ID" value="ANB14100.1"/>
    <property type="molecule type" value="Genomic_DNA"/>
</dbReference>
<name>A0A161HF62_9ASCO</name>
<gene>
    <name evidence="8" type="primary">ISM1</name>
    <name evidence="8" type="ORF">AWJ20_5057</name>
</gene>
<evidence type="ECO:0000313" key="8">
    <source>
        <dbReference type="EMBL" id="ANB14100.1"/>
    </source>
</evidence>
<dbReference type="CDD" id="cd07960">
    <property type="entry name" value="Anticodon_Ia_Ile_BEm"/>
    <property type="match status" value="1"/>
</dbReference>
<dbReference type="GO" id="GO:0032543">
    <property type="term" value="P:mitochondrial translation"/>
    <property type="evidence" value="ECO:0007669"/>
    <property type="project" value="TreeGrafter"/>
</dbReference>
<evidence type="ECO:0000256" key="5">
    <source>
        <dbReference type="ARBA" id="ARBA00023146"/>
    </source>
</evidence>
<dbReference type="InterPro" id="IPR013155">
    <property type="entry name" value="M/V/L/I-tRNA-synth_anticd-bd"/>
</dbReference>
<dbReference type="GO" id="GO:0000049">
    <property type="term" value="F:tRNA binding"/>
    <property type="evidence" value="ECO:0007669"/>
    <property type="project" value="InterPro"/>
</dbReference>
<dbReference type="GO" id="GO:0005739">
    <property type="term" value="C:mitochondrion"/>
    <property type="evidence" value="ECO:0007669"/>
    <property type="project" value="TreeGrafter"/>
</dbReference>
<dbReference type="GO" id="GO:0005524">
    <property type="term" value="F:ATP binding"/>
    <property type="evidence" value="ECO:0007669"/>
    <property type="project" value="UniProtKB-KW"/>
</dbReference>
<keyword evidence="5" id="KW-0030">Aminoacyl-tRNA synthetase</keyword>
<evidence type="ECO:0000259" key="6">
    <source>
        <dbReference type="Pfam" id="PF00133"/>
    </source>
</evidence>
<dbReference type="AlphaFoldDB" id="A0A161HF62"/>
<organism evidence="8 9">
    <name type="scientific">Sugiyamaella lignohabitans</name>
    <dbReference type="NCBI Taxonomy" id="796027"/>
    <lineage>
        <taxon>Eukaryota</taxon>
        <taxon>Fungi</taxon>
        <taxon>Dikarya</taxon>
        <taxon>Ascomycota</taxon>
        <taxon>Saccharomycotina</taxon>
        <taxon>Dipodascomycetes</taxon>
        <taxon>Dipodascales</taxon>
        <taxon>Trichomonascaceae</taxon>
        <taxon>Sugiyamaella</taxon>
    </lineage>
</organism>
<feature type="domain" description="Aminoacyl-tRNA synthetase class Ia" evidence="6">
    <location>
        <begin position="6"/>
        <end position="106"/>
    </location>
</feature>
<dbReference type="Pfam" id="PF08264">
    <property type="entry name" value="Anticodon_1"/>
    <property type="match status" value="1"/>
</dbReference>
<evidence type="ECO:0000256" key="2">
    <source>
        <dbReference type="ARBA" id="ARBA00022741"/>
    </source>
</evidence>
<keyword evidence="1 8" id="KW-0436">Ligase</keyword>